<name>A0A6I6JRS4_9BACT</name>
<evidence type="ECO:0000313" key="2">
    <source>
        <dbReference type="Proteomes" id="UP000428260"/>
    </source>
</evidence>
<sequence>MVPISFKRDSSLNILCLGAHCDDIEIGAGCSLLKIFKDYKIESVNWVVFTSNEIRKKEATKSANQFLKHVSKKKISIESYRDGFLPFYAAEIKEYFERLRKEINPDIIFTHYRNDRHQDHRLISDLTWNTWRNNMVLEYEIPKYDGDIGNPNFFVEVDKDLMDRRNGILMKSFVSQHSKHWFSEDTFSALPRLRGMESATQFAEAFYARKIVF</sequence>
<proteinExistence type="predicted"/>
<dbReference type="KEGG" id="mcos:GM418_09745"/>
<keyword evidence="2" id="KW-1185">Reference proteome</keyword>
<protein>
    <submittedName>
        <fullName evidence="1">PIG-L family deacetylase</fullName>
    </submittedName>
</protein>
<dbReference type="AlphaFoldDB" id="A0A6I6JRS4"/>
<dbReference type="InterPro" id="IPR003737">
    <property type="entry name" value="GlcNAc_PI_deacetylase-related"/>
</dbReference>
<dbReference type="Pfam" id="PF02585">
    <property type="entry name" value="PIG-L"/>
    <property type="match status" value="1"/>
</dbReference>
<evidence type="ECO:0000313" key="1">
    <source>
        <dbReference type="EMBL" id="QGY43929.1"/>
    </source>
</evidence>
<organism evidence="1 2">
    <name type="scientific">Maribellus comscasis</name>
    <dbReference type="NCBI Taxonomy" id="2681766"/>
    <lineage>
        <taxon>Bacteria</taxon>
        <taxon>Pseudomonadati</taxon>
        <taxon>Bacteroidota</taxon>
        <taxon>Bacteroidia</taxon>
        <taxon>Marinilabiliales</taxon>
        <taxon>Prolixibacteraceae</taxon>
        <taxon>Maribellus</taxon>
    </lineage>
</organism>
<dbReference type="InterPro" id="IPR024078">
    <property type="entry name" value="LmbE-like_dom_sf"/>
</dbReference>
<dbReference type="EMBL" id="CP046401">
    <property type="protein sequence ID" value="QGY43929.1"/>
    <property type="molecule type" value="Genomic_DNA"/>
</dbReference>
<dbReference type="Gene3D" id="3.40.50.10320">
    <property type="entry name" value="LmbE-like"/>
    <property type="match status" value="1"/>
</dbReference>
<dbReference type="Proteomes" id="UP000428260">
    <property type="component" value="Chromosome"/>
</dbReference>
<accession>A0A6I6JRS4</accession>
<gene>
    <name evidence="1" type="ORF">GM418_09745</name>
</gene>
<reference evidence="1 2" key="1">
    <citation type="submission" date="2019-11" db="EMBL/GenBank/DDBJ databases">
        <authorList>
            <person name="Zheng R.K."/>
            <person name="Sun C.M."/>
        </authorList>
    </citation>
    <scope>NUCLEOTIDE SEQUENCE [LARGE SCALE GENOMIC DNA]</scope>
    <source>
        <strain evidence="1 2">WC007</strain>
    </source>
</reference>
<dbReference type="SUPFAM" id="SSF102588">
    <property type="entry name" value="LmbE-like"/>
    <property type="match status" value="1"/>
</dbReference>